<dbReference type="Pfam" id="PF04464">
    <property type="entry name" value="Glyphos_transf"/>
    <property type="match status" value="1"/>
</dbReference>
<accession>A0A0R1JJZ4</accession>
<dbReference type="InterPro" id="IPR051612">
    <property type="entry name" value="Teichoic_Acid_Biosynth"/>
</dbReference>
<evidence type="ECO:0000256" key="1">
    <source>
        <dbReference type="ARBA" id="ARBA00004202"/>
    </source>
</evidence>
<dbReference type="PANTHER" id="PTHR37316:SF1">
    <property type="entry name" value="TEICHOIC ACID GLYCEROL-PHOSPHATE PRIMASE"/>
    <property type="match status" value="1"/>
</dbReference>
<dbReference type="AlphaFoldDB" id="A0A0R1JJZ4"/>
<dbReference type="InterPro" id="IPR043149">
    <property type="entry name" value="TagF_N"/>
</dbReference>
<dbReference type="SUPFAM" id="SSF53756">
    <property type="entry name" value="UDP-Glycosyltransferase/glycogen phosphorylase"/>
    <property type="match status" value="1"/>
</dbReference>
<dbReference type="Proteomes" id="UP000051804">
    <property type="component" value="Unassembled WGS sequence"/>
</dbReference>
<dbReference type="GO" id="GO:0019350">
    <property type="term" value="P:teichoic acid biosynthetic process"/>
    <property type="evidence" value="ECO:0007669"/>
    <property type="project" value="UniProtKB-KW"/>
</dbReference>
<evidence type="ECO:0000256" key="3">
    <source>
        <dbReference type="ARBA" id="ARBA00022475"/>
    </source>
</evidence>
<dbReference type="OrthoDB" id="9811865at2"/>
<keyword evidence="5" id="KW-0777">Teichoic acid biosynthesis</keyword>
<comment type="subcellular location">
    <subcellularLocation>
        <location evidence="1">Cell membrane</location>
        <topology evidence="1">Peripheral membrane protein</topology>
    </subcellularLocation>
</comment>
<keyword evidence="8" id="KW-1185">Reference proteome</keyword>
<reference evidence="7 8" key="1">
    <citation type="journal article" date="2015" name="Genome Announc.">
        <title>Expanding the biotechnology potential of lactobacilli through comparative genomics of 213 strains and associated genera.</title>
        <authorList>
            <person name="Sun Z."/>
            <person name="Harris H.M."/>
            <person name="McCann A."/>
            <person name="Guo C."/>
            <person name="Argimon S."/>
            <person name="Zhang W."/>
            <person name="Yang X."/>
            <person name="Jeffery I.B."/>
            <person name="Cooney J.C."/>
            <person name="Kagawa T.F."/>
            <person name="Liu W."/>
            <person name="Song Y."/>
            <person name="Salvetti E."/>
            <person name="Wrobel A."/>
            <person name="Rasinkangas P."/>
            <person name="Parkhill J."/>
            <person name="Rea M.C."/>
            <person name="O'Sullivan O."/>
            <person name="Ritari J."/>
            <person name="Douillard F.P."/>
            <person name="Paul Ross R."/>
            <person name="Yang R."/>
            <person name="Briner A.E."/>
            <person name="Felis G.E."/>
            <person name="de Vos W.M."/>
            <person name="Barrangou R."/>
            <person name="Klaenhammer T.R."/>
            <person name="Caufield P.W."/>
            <person name="Cui Y."/>
            <person name="Zhang H."/>
            <person name="O'Toole P.W."/>
        </authorList>
    </citation>
    <scope>NUCLEOTIDE SEQUENCE [LARGE SCALE GENOMIC DNA]</scope>
    <source>
        <strain evidence="7 8">JCM 17158</strain>
    </source>
</reference>
<evidence type="ECO:0000313" key="7">
    <source>
        <dbReference type="EMBL" id="KRK71677.1"/>
    </source>
</evidence>
<dbReference type="InterPro" id="IPR007554">
    <property type="entry name" value="Glycerophosphate_synth"/>
</dbReference>
<keyword evidence="4 7" id="KW-0808">Transferase</keyword>
<dbReference type="PATRIC" id="fig|1291734.4.peg.1970"/>
<proteinExistence type="inferred from homology"/>
<organism evidence="7 8">
    <name type="scientific">Lacticaseibacillus nasuensis JCM 17158</name>
    <dbReference type="NCBI Taxonomy" id="1291734"/>
    <lineage>
        <taxon>Bacteria</taxon>
        <taxon>Bacillati</taxon>
        <taxon>Bacillota</taxon>
        <taxon>Bacilli</taxon>
        <taxon>Lactobacillales</taxon>
        <taxon>Lactobacillaceae</taxon>
        <taxon>Lacticaseibacillus</taxon>
    </lineage>
</organism>
<evidence type="ECO:0000256" key="2">
    <source>
        <dbReference type="ARBA" id="ARBA00010488"/>
    </source>
</evidence>
<evidence type="ECO:0000256" key="4">
    <source>
        <dbReference type="ARBA" id="ARBA00022679"/>
    </source>
</evidence>
<dbReference type="Gene3D" id="3.40.50.12580">
    <property type="match status" value="1"/>
</dbReference>
<dbReference type="RefSeq" id="WP_054721716.1">
    <property type="nucleotide sequence ID" value="NZ_AZDJ01000026.1"/>
</dbReference>
<evidence type="ECO:0000256" key="5">
    <source>
        <dbReference type="ARBA" id="ARBA00022944"/>
    </source>
</evidence>
<comment type="similarity">
    <text evidence="2">Belongs to the CDP-glycerol glycerophosphotransferase family.</text>
</comment>
<name>A0A0R1JJZ4_9LACO</name>
<keyword evidence="3" id="KW-1003">Cell membrane</keyword>
<gene>
    <name evidence="7" type="ORF">FD02_GL001917</name>
</gene>
<dbReference type="EMBL" id="AZDJ01000026">
    <property type="protein sequence ID" value="KRK71677.1"/>
    <property type="molecule type" value="Genomic_DNA"/>
</dbReference>
<dbReference type="InterPro" id="IPR043148">
    <property type="entry name" value="TagF_C"/>
</dbReference>
<evidence type="ECO:0000313" key="8">
    <source>
        <dbReference type="Proteomes" id="UP000051804"/>
    </source>
</evidence>
<dbReference type="Gene3D" id="3.40.50.11820">
    <property type="match status" value="1"/>
</dbReference>
<dbReference type="GO" id="GO:0005886">
    <property type="term" value="C:plasma membrane"/>
    <property type="evidence" value="ECO:0007669"/>
    <property type="project" value="UniProtKB-SubCell"/>
</dbReference>
<dbReference type="STRING" id="1291734.FD02_GL001917"/>
<comment type="caution">
    <text evidence="7">The sequence shown here is derived from an EMBL/GenBank/DDBJ whole genome shotgun (WGS) entry which is preliminary data.</text>
</comment>
<dbReference type="PANTHER" id="PTHR37316">
    <property type="entry name" value="TEICHOIC ACID GLYCEROL-PHOSPHATE PRIMASE"/>
    <property type="match status" value="1"/>
</dbReference>
<evidence type="ECO:0000256" key="6">
    <source>
        <dbReference type="ARBA" id="ARBA00023136"/>
    </source>
</evidence>
<keyword evidence="6" id="KW-0472">Membrane</keyword>
<sequence length="382" mass="41830">MLDVKAAVNAATKASYLHSLKVLPVNRRKQAQVVYYLTFNDNDAGLIRRLAHEYGDQFVVIATHKAAAQAKALQGRGVHVELLDRKRLLLDNVISYLKSAQVILVDDYLPELEVVAKPTVIMLWHANGAIKRFGWGDPATSTRPVADQRRFQAVYDKYTVVATGSPRMGELFAESFRLQPGVVRPLGFLRSDTLIQHPASPKPAIPVLYAPTYRDDPAAMRAVLQSAFGVFARLSEPVVVKLHPAVTAAVLPPLPDNVTVTTTNIEELLPKVGTLITDYSSTVFDYLLCRVVPRVVFYCPDITAYAQTPGLQAAFRSGAVGPVCVDAAALYDTMTNSSIALDAAALQRVRETWNQYNDGHVADRLLALVATAIANQPKENAR</sequence>
<dbReference type="GO" id="GO:0047355">
    <property type="term" value="F:CDP-glycerol glycerophosphotransferase activity"/>
    <property type="evidence" value="ECO:0007669"/>
    <property type="project" value="InterPro"/>
</dbReference>
<protein>
    <submittedName>
        <fullName evidence="7">CDP-glycerol poly(Glycerophosphate) glycerophosphotransferase</fullName>
    </submittedName>
</protein>